<name>A0A1E3UK54_9FIRM</name>
<sequence length="263" mass="28798">MPFFLRLLVLAVFLLAFPAFFFYPYAQFFEELGEHVAALLFENPSGYFYLVVEGGVFQDVEDGSGTAGFGVHAAYNYLRDAGLDDGAGTHLAGFQCDVHGAVFQAPVAYFFAGFVDGCYFGVGQGVFVGVAAVVAPAYDFVLVDDDAAYRDFSQGVGFFCLGEGGFHVFFLWGDGWSHGGWGSFLWVGLGIGLCWVGGWEYNGWGMWSLAGFWVDSRESAGYSFGMLRMPKLCGCRRMSVRIWKIVGEQAPQRFSIFLPPPGS</sequence>
<comment type="caution">
    <text evidence="1">The sequence shown here is derived from an EMBL/GenBank/DDBJ whole genome shotgun (WGS) entry which is preliminary data.</text>
</comment>
<accession>A0A1E3UK54</accession>
<gene>
    <name evidence="1" type="ORF">BEI59_08870</name>
</gene>
<organism evidence="1 2">
    <name type="scientific">Eisenbergiella tayi</name>
    <dbReference type="NCBI Taxonomy" id="1432052"/>
    <lineage>
        <taxon>Bacteria</taxon>
        <taxon>Bacillati</taxon>
        <taxon>Bacillota</taxon>
        <taxon>Clostridia</taxon>
        <taxon>Lachnospirales</taxon>
        <taxon>Lachnospiraceae</taxon>
        <taxon>Eisenbergiella</taxon>
    </lineage>
</organism>
<dbReference type="EMBL" id="MEHA01000005">
    <property type="protein sequence ID" value="ODR52970.1"/>
    <property type="molecule type" value="Genomic_DNA"/>
</dbReference>
<proteinExistence type="predicted"/>
<dbReference type="Proteomes" id="UP000094271">
    <property type="component" value="Unassembled WGS sequence"/>
</dbReference>
<protein>
    <submittedName>
        <fullName evidence="1">Uncharacterized protein</fullName>
    </submittedName>
</protein>
<dbReference type="AlphaFoldDB" id="A0A1E3UK54"/>
<evidence type="ECO:0000313" key="2">
    <source>
        <dbReference type="Proteomes" id="UP000094271"/>
    </source>
</evidence>
<reference evidence="1 2" key="1">
    <citation type="submission" date="2016-08" db="EMBL/GenBank/DDBJ databases">
        <authorList>
            <person name="Seilhamer J.J."/>
        </authorList>
    </citation>
    <scope>NUCLEOTIDE SEQUENCE [LARGE SCALE GENOMIC DNA]</scope>
    <source>
        <strain evidence="1 2">NML150140-1</strain>
    </source>
</reference>
<evidence type="ECO:0000313" key="1">
    <source>
        <dbReference type="EMBL" id="ODR52970.1"/>
    </source>
</evidence>